<dbReference type="InterPro" id="IPR036485">
    <property type="entry name" value="Glu_synth_asu_C_sf"/>
</dbReference>
<reference evidence="5" key="1">
    <citation type="journal article" date="2015" name="MBio">
        <title>Genome-Resolved Metagenomic Analysis Reveals Roles for Candidate Phyla and Other Microbial Community Members in Biogeochemical Transformations in Oil Reservoirs.</title>
        <authorList>
            <person name="Hu P."/>
            <person name="Tom L."/>
            <person name="Singh A."/>
            <person name="Thomas B.C."/>
            <person name="Baker B.J."/>
            <person name="Piceno Y.M."/>
            <person name="Andersen G.L."/>
            <person name="Banfield J.F."/>
        </authorList>
    </citation>
    <scope>NUCLEOTIDE SEQUENCE [LARGE SCALE GENOMIC DNA]</scope>
</reference>
<comment type="caution">
    <text evidence="4">The sequence shown here is derived from an EMBL/GenBank/DDBJ whole genome shotgun (WGS) entry which is preliminary data.</text>
</comment>
<dbReference type="AlphaFoldDB" id="A0A101IS33"/>
<dbReference type="InterPro" id="IPR017550">
    <property type="entry name" value="Formylmethanofuran_DH_suC"/>
</dbReference>
<comment type="catalytic activity">
    <reaction evidence="3">
        <text>N-formylmethanofuran + 2 oxidized [2Fe-2S]-[ferredoxin] + H2O = methanofuran + 2 reduced [2Fe-2S]-[ferredoxin] + CO2 + H(+)</text>
        <dbReference type="Rhea" id="RHEA:19841"/>
        <dbReference type="Rhea" id="RHEA-COMP:10000"/>
        <dbReference type="Rhea" id="RHEA-COMP:10001"/>
        <dbReference type="ChEBI" id="CHEBI:15377"/>
        <dbReference type="ChEBI" id="CHEBI:15378"/>
        <dbReference type="ChEBI" id="CHEBI:16526"/>
        <dbReference type="ChEBI" id="CHEBI:33737"/>
        <dbReference type="ChEBI" id="CHEBI:33738"/>
        <dbReference type="ChEBI" id="CHEBI:57727"/>
        <dbReference type="ChEBI" id="CHEBI:58151"/>
        <dbReference type="EC" id="1.2.7.12"/>
    </reaction>
</comment>
<accession>A0A101IS33</accession>
<dbReference type="SUPFAM" id="SSF69336">
    <property type="entry name" value="Alpha subunit of glutamate synthase, C-terminal domain"/>
    <property type="match status" value="1"/>
</dbReference>
<dbReference type="UniPathway" id="UPA00640">
    <property type="reaction ID" value="UER00692"/>
</dbReference>
<evidence type="ECO:0000256" key="3">
    <source>
        <dbReference type="ARBA" id="ARBA00048228"/>
    </source>
</evidence>
<evidence type="ECO:0000256" key="2">
    <source>
        <dbReference type="ARBA" id="ARBA00012692"/>
    </source>
</evidence>
<protein>
    <recommendedName>
        <fullName evidence="2">formylmethanofuran dehydrogenase</fullName>
        <ecNumber evidence="2">1.2.7.12</ecNumber>
    </recommendedName>
</protein>
<evidence type="ECO:0000313" key="5">
    <source>
        <dbReference type="Proteomes" id="UP000054598"/>
    </source>
</evidence>
<dbReference type="PATRIC" id="fig|2198.3.peg.1413"/>
<dbReference type="PANTHER" id="PTHR39673:SF5">
    <property type="entry name" value="TUNGSTEN-CONTAINING FORMYLMETHANOFURAN DEHYDROGENASE 2 SUBUNIT C"/>
    <property type="match status" value="1"/>
</dbReference>
<dbReference type="GO" id="GO:0018493">
    <property type="term" value="F:formylmethanofuran dehydrogenase activity"/>
    <property type="evidence" value="ECO:0007669"/>
    <property type="project" value="UniProtKB-EC"/>
</dbReference>
<dbReference type="NCBIfam" id="TIGR03122">
    <property type="entry name" value="one_C_dehyd_C"/>
    <property type="match status" value="1"/>
</dbReference>
<evidence type="ECO:0000313" key="4">
    <source>
        <dbReference type="EMBL" id="KUL00295.1"/>
    </source>
</evidence>
<proteinExistence type="predicted"/>
<comment type="pathway">
    <text evidence="1">One-carbon metabolism; methanogenesis from CO(2); 5,10-methenyl-5,6,7,8-tetrahydromethanopterin from CO(2): step 1/3.</text>
</comment>
<name>A0A101IS33_9EURY</name>
<gene>
    <name evidence="4" type="ORF">XE10_1480</name>
</gene>
<evidence type="ECO:0000256" key="1">
    <source>
        <dbReference type="ARBA" id="ARBA00004830"/>
    </source>
</evidence>
<dbReference type="EC" id="1.2.7.12" evidence="2"/>
<dbReference type="GO" id="GO:0046914">
    <property type="term" value="F:transition metal ion binding"/>
    <property type="evidence" value="ECO:0007669"/>
    <property type="project" value="InterPro"/>
</dbReference>
<dbReference type="EMBL" id="LGHE01000182">
    <property type="protein sequence ID" value="KUL00295.1"/>
    <property type="molecule type" value="Genomic_DNA"/>
</dbReference>
<sequence length="276" mass="29367">MPHSEVRKMETVTLTIKNQPGLFLEADSITPDAFAGKKAEEIVDLPVYAGREQFRLGDFFEVSGRAGATPAETKIVVNGDLSRVKYIGMKMTAGEVVANSNADMYVGAWMQGGKITVNGNVDAFAGTGMKGGEIAIKGNAGNYLGAAYRGDWRGMTGGKISVGGNAGSDLGTFMNGGEIVVGGDVDVHVATHAEGGKIVIKGNAKSRLGGQMVEGEIYVFGNIDLMMPGFAYREDVDVDVDGIKGRFALYEGDLGERHRKRKGQAIYARLYQRISA</sequence>
<organism evidence="4 5">
    <name type="scientific">Methanoculleus marisnigri</name>
    <dbReference type="NCBI Taxonomy" id="2198"/>
    <lineage>
        <taxon>Archaea</taxon>
        <taxon>Methanobacteriati</taxon>
        <taxon>Methanobacteriota</taxon>
        <taxon>Stenosarchaea group</taxon>
        <taxon>Methanomicrobia</taxon>
        <taxon>Methanomicrobiales</taxon>
        <taxon>Methanomicrobiaceae</taxon>
        <taxon>Methanoculleus</taxon>
    </lineage>
</organism>
<dbReference type="GO" id="GO:0019386">
    <property type="term" value="P:methanogenesis, from carbon dioxide"/>
    <property type="evidence" value="ECO:0007669"/>
    <property type="project" value="UniProtKB-UniPathway"/>
</dbReference>
<dbReference type="PANTHER" id="PTHR39673">
    <property type="entry name" value="TUNGSTEN FORMYLMETHANOFURAN DEHYDROGENASE, SUBUNIT C (FWDC)"/>
    <property type="match status" value="1"/>
</dbReference>
<dbReference type="Proteomes" id="UP000054598">
    <property type="component" value="Unassembled WGS sequence"/>
</dbReference>
<dbReference type="Gene3D" id="2.160.20.60">
    <property type="entry name" value="Glutamate synthase, alpha subunit, C-terminal domain"/>
    <property type="match status" value="1"/>
</dbReference>